<sequence>MSKHKTVVLNPRTEQVEFSGVPGAFAISFGLPILIIVLNQMIRPDYYITGFFKNFSLEEVFHRGDLRSFKDYLFNIKDTWFYYIVWFFALAILDIVLPGKTMNGVKLRDGTFLKYKINGIALSSLLIIVLAYRFKLTDGQMPELQYLYKHHLDVCIVSILFAFFLAVIVYVMSFIPLTFTKNGLGNRERILALGGNSKSVIYDWFIGRELNPRIGLLDIKLFCELRPGMLLWLLINLAALHKVWLETGKINNALILINLLQGFYIFDGVLNEEGCLTMMDITTDGFGFMLAFGDLSLVPFTYCLQARYLSCNVIELANWQLGLITATMCIGYYIFHSANQQKSDFRQGKLPHLKSIQTKRSTKLLCDGWWAKSQHINYLGDWLISLSWCLTTWNCTPLTYYYSLYFATLLLHRQTRDEHKCREKYGESWKEYEKQVPYKIIPYIY</sequence>
<evidence type="ECO:0000256" key="7">
    <source>
        <dbReference type="ARBA" id="ARBA00022989"/>
    </source>
</evidence>
<dbReference type="Proteomes" id="UP000092321">
    <property type="component" value="Unassembled WGS sequence"/>
</dbReference>
<dbReference type="GO" id="GO:0050613">
    <property type="term" value="F:Delta14-sterol reductase activity"/>
    <property type="evidence" value="ECO:0007669"/>
    <property type="project" value="UniProtKB-EC"/>
</dbReference>
<comment type="catalytic activity">
    <reaction evidence="14">
        <text>4,4-dimethyl-5alpha-cholesta-8,24-dien-3beta-ol + NADP(+) = 4,4-dimethyl-5alpha-cholesta-8,14,24-trien-3beta-ol + NADPH + H(+)</text>
        <dbReference type="Rhea" id="RHEA:18561"/>
        <dbReference type="ChEBI" id="CHEBI:15378"/>
        <dbReference type="ChEBI" id="CHEBI:17813"/>
        <dbReference type="ChEBI" id="CHEBI:18364"/>
        <dbReference type="ChEBI" id="CHEBI:57783"/>
        <dbReference type="ChEBI" id="CHEBI:58349"/>
        <dbReference type="EC" id="1.3.1.70"/>
    </reaction>
    <physiologicalReaction direction="right-to-left" evidence="14">
        <dbReference type="Rhea" id="RHEA:18563"/>
    </physiologicalReaction>
</comment>
<dbReference type="PANTHER" id="PTHR21257:SF52">
    <property type="entry name" value="DELTA(14)-STEROL REDUCTASE TM7SF2"/>
    <property type="match status" value="1"/>
</dbReference>
<evidence type="ECO:0000256" key="3">
    <source>
        <dbReference type="ARBA" id="ARBA00022516"/>
    </source>
</evidence>
<dbReference type="PROSITE" id="PS01018">
    <property type="entry name" value="STEROL_REDUCT_2"/>
    <property type="match status" value="1"/>
</dbReference>
<comment type="caution">
    <text evidence="17">The sequence shown here is derived from an EMBL/GenBank/DDBJ whole genome shotgun (WGS) entry which is preliminary data.</text>
</comment>
<keyword evidence="10 16" id="KW-0443">Lipid metabolism</keyword>
<evidence type="ECO:0000313" key="17">
    <source>
        <dbReference type="EMBL" id="OBA27710.1"/>
    </source>
</evidence>
<feature type="transmembrane region" description="Helical" evidence="16">
    <location>
        <begin position="316"/>
        <end position="335"/>
    </location>
</feature>
<keyword evidence="18" id="KW-1185">Reference proteome</keyword>
<evidence type="ECO:0000256" key="13">
    <source>
        <dbReference type="ARBA" id="ARBA00023221"/>
    </source>
</evidence>
<evidence type="ECO:0000256" key="11">
    <source>
        <dbReference type="ARBA" id="ARBA00023136"/>
    </source>
</evidence>
<dbReference type="GO" id="GO:0006696">
    <property type="term" value="P:ergosterol biosynthetic process"/>
    <property type="evidence" value="ECO:0007669"/>
    <property type="project" value="TreeGrafter"/>
</dbReference>
<comment type="pathway">
    <text evidence="15">Steroid biosynthesis; zymosterol biosynthesis; zymosterol from lanosterol: step 2/6.</text>
</comment>
<feature type="transmembrane region" description="Helical" evidence="16">
    <location>
        <begin position="117"/>
        <end position="134"/>
    </location>
</feature>
<proteinExistence type="inferred from homology"/>
<feature type="transmembrane region" description="Helical" evidence="16">
    <location>
        <begin position="286"/>
        <end position="304"/>
    </location>
</feature>
<evidence type="ECO:0000256" key="15">
    <source>
        <dbReference type="ARBA" id="ARBA00060638"/>
    </source>
</evidence>
<evidence type="ECO:0000256" key="9">
    <source>
        <dbReference type="ARBA" id="ARBA00023011"/>
    </source>
</evidence>
<keyword evidence="5" id="KW-0521">NADP</keyword>
<dbReference type="EMBL" id="LXPE01000007">
    <property type="protein sequence ID" value="OBA27710.1"/>
    <property type="molecule type" value="Genomic_DNA"/>
</dbReference>
<comment type="similarity">
    <text evidence="2 16">Belongs to the ERG4/ERG24 family.</text>
</comment>
<dbReference type="PANTHER" id="PTHR21257">
    <property type="entry name" value="DELTA(14)-STEROL REDUCTASE"/>
    <property type="match status" value="1"/>
</dbReference>
<evidence type="ECO:0000256" key="16">
    <source>
        <dbReference type="RuleBase" id="RU369120"/>
    </source>
</evidence>
<keyword evidence="12 16" id="KW-1207">Sterol metabolism</keyword>
<keyword evidence="4 16" id="KW-0812">Transmembrane</keyword>
<keyword evidence="6 16" id="KW-0752">Steroid biosynthesis</keyword>
<keyword evidence="9 16" id="KW-0756">Sterol biosynthesis</keyword>
<evidence type="ECO:0000256" key="14">
    <source>
        <dbReference type="ARBA" id="ARBA00052254"/>
    </source>
</evidence>
<dbReference type="InterPro" id="IPR018083">
    <property type="entry name" value="Sterol_reductase_CS"/>
</dbReference>
<keyword evidence="7 16" id="KW-1133">Transmembrane helix</keyword>
<accession>A0A1B7TG54</accession>
<dbReference type="GO" id="GO:0005789">
    <property type="term" value="C:endoplasmic reticulum membrane"/>
    <property type="evidence" value="ECO:0007669"/>
    <property type="project" value="TreeGrafter"/>
</dbReference>
<evidence type="ECO:0000256" key="4">
    <source>
        <dbReference type="ARBA" id="ARBA00022692"/>
    </source>
</evidence>
<keyword evidence="11 16" id="KW-0472">Membrane</keyword>
<keyword evidence="13 16" id="KW-0753">Steroid metabolism</keyword>
<evidence type="ECO:0000313" key="18">
    <source>
        <dbReference type="Proteomes" id="UP000092321"/>
    </source>
</evidence>
<comment type="subcellular location">
    <subcellularLocation>
        <location evidence="1">Membrane</location>
        <topology evidence="1">Multi-pass membrane protein</topology>
    </subcellularLocation>
</comment>
<feature type="transmembrane region" description="Helical" evidence="16">
    <location>
        <begin position="21"/>
        <end position="42"/>
    </location>
</feature>
<dbReference type="InterPro" id="IPR001171">
    <property type="entry name" value="ERG24_DHCR-like"/>
</dbReference>
<dbReference type="Pfam" id="PF01222">
    <property type="entry name" value="ERG4_ERG24"/>
    <property type="match status" value="1"/>
</dbReference>
<evidence type="ECO:0000256" key="2">
    <source>
        <dbReference type="ARBA" id="ARBA00005402"/>
    </source>
</evidence>
<evidence type="ECO:0000256" key="1">
    <source>
        <dbReference type="ARBA" id="ARBA00004141"/>
    </source>
</evidence>
<evidence type="ECO:0000256" key="5">
    <source>
        <dbReference type="ARBA" id="ARBA00022857"/>
    </source>
</evidence>
<evidence type="ECO:0000256" key="8">
    <source>
        <dbReference type="ARBA" id="ARBA00023002"/>
    </source>
</evidence>
<feature type="transmembrane region" description="Helical" evidence="16">
    <location>
        <begin position="250"/>
        <end position="266"/>
    </location>
</feature>
<protein>
    <recommendedName>
        <fullName evidence="16">Delta(14)-sterol reductase</fullName>
    </recommendedName>
    <alternativeName>
        <fullName evidence="16">C-14 sterol reductase</fullName>
    </alternativeName>
    <alternativeName>
        <fullName evidence="16">Sterol C14-reductase</fullName>
    </alternativeName>
</protein>
<feature type="transmembrane region" description="Helical" evidence="16">
    <location>
        <begin position="80"/>
        <end position="97"/>
    </location>
</feature>
<name>A0A1B7TG54_9ASCO</name>
<dbReference type="Gene3D" id="1.20.120.1630">
    <property type="match status" value="1"/>
</dbReference>
<feature type="transmembrane region" description="Helical" evidence="16">
    <location>
        <begin position="154"/>
        <end position="179"/>
    </location>
</feature>
<evidence type="ECO:0000256" key="12">
    <source>
        <dbReference type="ARBA" id="ARBA00023166"/>
    </source>
</evidence>
<evidence type="ECO:0000256" key="6">
    <source>
        <dbReference type="ARBA" id="ARBA00022955"/>
    </source>
</evidence>
<organism evidence="17 18">
    <name type="scientific">Hanseniaspora valbyensis NRRL Y-1626</name>
    <dbReference type="NCBI Taxonomy" id="766949"/>
    <lineage>
        <taxon>Eukaryota</taxon>
        <taxon>Fungi</taxon>
        <taxon>Dikarya</taxon>
        <taxon>Ascomycota</taxon>
        <taxon>Saccharomycotina</taxon>
        <taxon>Saccharomycetes</taxon>
        <taxon>Saccharomycodales</taxon>
        <taxon>Saccharomycodaceae</taxon>
        <taxon>Hanseniaspora</taxon>
    </lineage>
</organism>
<reference evidence="18" key="1">
    <citation type="journal article" date="2016" name="Proc. Natl. Acad. Sci. U.S.A.">
        <title>Comparative genomics of biotechnologically important yeasts.</title>
        <authorList>
            <person name="Riley R."/>
            <person name="Haridas S."/>
            <person name="Wolfe K.H."/>
            <person name="Lopes M.R."/>
            <person name="Hittinger C.T."/>
            <person name="Goeker M."/>
            <person name="Salamov A.A."/>
            <person name="Wisecaver J.H."/>
            <person name="Long T.M."/>
            <person name="Calvey C.H."/>
            <person name="Aerts A.L."/>
            <person name="Barry K.W."/>
            <person name="Choi C."/>
            <person name="Clum A."/>
            <person name="Coughlan A.Y."/>
            <person name="Deshpande S."/>
            <person name="Douglass A.P."/>
            <person name="Hanson S.J."/>
            <person name="Klenk H.-P."/>
            <person name="LaButti K.M."/>
            <person name="Lapidus A."/>
            <person name="Lindquist E.A."/>
            <person name="Lipzen A.M."/>
            <person name="Meier-Kolthoff J.P."/>
            <person name="Ohm R.A."/>
            <person name="Otillar R.P."/>
            <person name="Pangilinan J.L."/>
            <person name="Peng Y."/>
            <person name="Rokas A."/>
            <person name="Rosa C.A."/>
            <person name="Scheuner C."/>
            <person name="Sibirny A.A."/>
            <person name="Slot J.C."/>
            <person name="Stielow J.B."/>
            <person name="Sun H."/>
            <person name="Kurtzman C.P."/>
            <person name="Blackwell M."/>
            <person name="Grigoriev I.V."/>
            <person name="Jeffries T.W."/>
        </authorList>
    </citation>
    <scope>NUCLEOTIDE SEQUENCE [LARGE SCALE GENOMIC DNA]</scope>
    <source>
        <strain evidence="18">NRRL Y-1626</strain>
    </source>
</reference>
<dbReference type="AlphaFoldDB" id="A0A1B7TG54"/>
<dbReference type="OrthoDB" id="10262235at2759"/>
<gene>
    <name evidence="17" type="ORF">HANVADRAFT_48049</name>
</gene>
<keyword evidence="3 16" id="KW-0444">Lipid biosynthesis</keyword>
<evidence type="ECO:0000256" key="10">
    <source>
        <dbReference type="ARBA" id="ARBA00023098"/>
    </source>
</evidence>
<dbReference type="FunFam" id="1.20.120.1630:FF:000009">
    <property type="entry name" value="C-14 sterol reductase"/>
    <property type="match status" value="1"/>
</dbReference>
<keyword evidence="8 16" id="KW-0560">Oxidoreductase</keyword>